<dbReference type="InterPro" id="IPR036249">
    <property type="entry name" value="Thioredoxin-like_sf"/>
</dbReference>
<dbReference type="Proteomes" id="UP000244803">
    <property type="component" value="Chromosome 4"/>
</dbReference>
<dbReference type="AlphaFoldDB" id="A0A976M7G9"/>
<dbReference type="InterPro" id="IPR018253">
    <property type="entry name" value="DnaJ_domain_CS"/>
</dbReference>
<evidence type="ECO:0000259" key="1">
    <source>
        <dbReference type="PROSITE" id="PS50076"/>
    </source>
</evidence>
<accession>A0A976M7G9</accession>
<dbReference type="Gene3D" id="3.40.30.10">
    <property type="entry name" value="Glutaredoxin"/>
    <property type="match status" value="2"/>
</dbReference>
<dbReference type="OrthoDB" id="445556at2759"/>
<dbReference type="Gene3D" id="1.10.287.110">
    <property type="entry name" value="DnaJ domain"/>
    <property type="match status" value="1"/>
</dbReference>
<dbReference type="PANTHER" id="PTHR45184:SF1">
    <property type="entry name" value="DNAJ PROTEIN ERDJ3A"/>
    <property type="match status" value="1"/>
</dbReference>
<dbReference type="InterPro" id="IPR052842">
    <property type="entry name" value="ER_Co-chaperone"/>
</dbReference>
<reference evidence="2" key="1">
    <citation type="submission" date="2022-07" db="EMBL/GenBank/DDBJ databases">
        <title>Evaluation of T. orientalis genome assembly methods using nanopore sequencing and analysis of variation between genomes.</title>
        <authorList>
            <person name="Yam J."/>
            <person name="Micallef M.L."/>
            <person name="Liu M."/>
            <person name="Djordjevic S.P."/>
            <person name="Bogema D.R."/>
            <person name="Jenkins C."/>
        </authorList>
    </citation>
    <scope>NUCLEOTIDE SEQUENCE</scope>
    <source>
        <strain evidence="2">Fish Creek</strain>
    </source>
</reference>
<dbReference type="PANTHER" id="PTHR45184">
    <property type="entry name" value="DNAJ PROTEIN ERDJ3A"/>
    <property type="match status" value="1"/>
</dbReference>
<protein>
    <submittedName>
        <fullName evidence="2">Pbj2</fullName>
    </submittedName>
</protein>
<organism evidence="2 3">
    <name type="scientific">Theileria orientalis</name>
    <dbReference type="NCBI Taxonomy" id="68886"/>
    <lineage>
        <taxon>Eukaryota</taxon>
        <taxon>Sar</taxon>
        <taxon>Alveolata</taxon>
        <taxon>Apicomplexa</taxon>
        <taxon>Aconoidasida</taxon>
        <taxon>Piroplasmida</taxon>
        <taxon>Theileriidae</taxon>
        <taxon>Theileria</taxon>
    </lineage>
</organism>
<dbReference type="SMART" id="SM00271">
    <property type="entry name" value="DnaJ"/>
    <property type="match status" value="1"/>
</dbReference>
<evidence type="ECO:0000313" key="2">
    <source>
        <dbReference type="EMBL" id="UKJ89886.2"/>
    </source>
</evidence>
<evidence type="ECO:0000313" key="3">
    <source>
        <dbReference type="Proteomes" id="UP000244803"/>
    </source>
</evidence>
<gene>
    <name evidence="2" type="ORF">MACJ_003140</name>
</gene>
<sequence length="508" mass="59211">MYIILKLYLIIIYLDFVVKVYCDYYSLLGVKRNATERDIEKAFRKKAKKLHPDVNPGKEEEFAKVSNAYETLKDPSKRKIYDQYGEEGLKSDGPQSRPYTHYYGDGSQAFFTFEGFDFDDVFTQFSFGGGQGRGHRDRGSRTQVTFEDTIVEEMTPKDYNDSIINVRVLNLYYFYSANNRTCSNIHKGFIETVTKFKGAINIYRINCEKYTNFCQKNTRSIPQLIAYVTNSSDPLLFDKEDYTMKLEIWLNKIMPSELIEIRDLKHLQTFIENQTMTHVVCIVKKSLFLTILKSLSVYVKSKVKIGFVRASNNELVNHFKRNRTEGAKMYYLQDFDTMEGKSIELTLNNFSDVLLWLNLKQNEFKKMNHGKYKELTSSLLEAGECGPKDNQFCFIFIKYGNRVEYTLHRELSNISKKYAQDSVKIRYINATNQHKFVSAFGLSSRCPASEVCSKLVAYRGKRGKFKIMEMSLTQENVQKFIDDVITSLVTLNRPLLHDLKIMDYSDEF</sequence>
<dbReference type="PROSITE" id="PS00636">
    <property type="entry name" value="DNAJ_1"/>
    <property type="match status" value="1"/>
</dbReference>
<dbReference type="EMBL" id="CP056067">
    <property type="protein sequence ID" value="UKJ89886.2"/>
    <property type="molecule type" value="Genomic_DNA"/>
</dbReference>
<dbReference type="SUPFAM" id="SSF52833">
    <property type="entry name" value="Thioredoxin-like"/>
    <property type="match status" value="1"/>
</dbReference>
<dbReference type="InterPro" id="IPR036869">
    <property type="entry name" value="J_dom_sf"/>
</dbReference>
<dbReference type="PRINTS" id="PR00625">
    <property type="entry name" value="JDOMAIN"/>
</dbReference>
<name>A0A976M7G9_THEOR</name>
<dbReference type="CDD" id="cd06257">
    <property type="entry name" value="DnaJ"/>
    <property type="match status" value="1"/>
</dbReference>
<dbReference type="PROSITE" id="PS50076">
    <property type="entry name" value="DNAJ_2"/>
    <property type="match status" value="1"/>
</dbReference>
<proteinExistence type="predicted"/>
<feature type="domain" description="J" evidence="1">
    <location>
        <begin position="23"/>
        <end position="85"/>
    </location>
</feature>
<dbReference type="SUPFAM" id="SSF46565">
    <property type="entry name" value="Chaperone J-domain"/>
    <property type="match status" value="1"/>
</dbReference>
<dbReference type="InterPro" id="IPR001623">
    <property type="entry name" value="DnaJ_domain"/>
</dbReference>
<dbReference type="Pfam" id="PF00226">
    <property type="entry name" value="DnaJ"/>
    <property type="match status" value="1"/>
</dbReference>